<dbReference type="Proteomes" id="UP001324427">
    <property type="component" value="Unassembled WGS sequence"/>
</dbReference>
<comment type="caution">
    <text evidence="1">The sequence shown here is derived from an EMBL/GenBank/DDBJ whole genome shotgun (WGS) entry which is preliminary data.</text>
</comment>
<dbReference type="AlphaFoldDB" id="A0AAV9J473"/>
<name>A0AAV9J473_9PEZI</name>
<proteinExistence type="predicted"/>
<keyword evidence="2" id="KW-1185">Reference proteome</keyword>
<sequence length="159" mass="17889">MARKEELTGREIISELRALSNAASTGHTVPYEEPTLAASHPGDLPPARFEAVLKKGKEVDKLKVKVMDWPLNLLRAFLRLAEIESSSKMCWGLVWEEMDERHRGKGAHRARKENKGVVASDVKVAFRKYRRLLAVREAAEKMIAAERIAEREAASMPAQ</sequence>
<organism evidence="1 2">
    <name type="scientific">Oleoguttula mirabilis</name>
    <dbReference type="NCBI Taxonomy" id="1507867"/>
    <lineage>
        <taxon>Eukaryota</taxon>
        <taxon>Fungi</taxon>
        <taxon>Dikarya</taxon>
        <taxon>Ascomycota</taxon>
        <taxon>Pezizomycotina</taxon>
        <taxon>Dothideomycetes</taxon>
        <taxon>Dothideomycetidae</taxon>
        <taxon>Mycosphaerellales</taxon>
        <taxon>Teratosphaeriaceae</taxon>
        <taxon>Oleoguttula</taxon>
    </lineage>
</organism>
<evidence type="ECO:0000313" key="1">
    <source>
        <dbReference type="EMBL" id="KAK4539740.1"/>
    </source>
</evidence>
<evidence type="ECO:0000313" key="2">
    <source>
        <dbReference type="Proteomes" id="UP001324427"/>
    </source>
</evidence>
<dbReference type="EMBL" id="JAVFHQ010000084">
    <property type="protein sequence ID" value="KAK4539740.1"/>
    <property type="molecule type" value="Genomic_DNA"/>
</dbReference>
<protein>
    <submittedName>
        <fullName evidence="1">Uncharacterized protein</fullName>
    </submittedName>
</protein>
<gene>
    <name evidence="1" type="ORF">LTR36_010393</name>
</gene>
<accession>A0AAV9J473</accession>
<reference evidence="1 2" key="1">
    <citation type="submission" date="2021-11" db="EMBL/GenBank/DDBJ databases">
        <title>Black yeast isolated from Biological Soil Crust.</title>
        <authorList>
            <person name="Kurbessoian T."/>
        </authorList>
    </citation>
    <scope>NUCLEOTIDE SEQUENCE [LARGE SCALE GENOMIC DNA]</scope>
    <source>
        <strain evidence="1 2">CCFEE 5522</strain>
    </source>
</reference>